<evidence type="ECO:0000256" key="2">
    <source>
        <dbReference type="ARBA" id="ARBA00044777"/>
    </source>
</evidence>
<dbReference type="PANTHER" id="PTHR33969">
    <property type="entry name" value="SEGREGATION AND CONDENSATION PROTEIN A"/>
    <property type="match status" value="1"/>
</dbReference>
<comment type="function">
    <text evidence="3">Participates in chromosomal partition during cell division. May act via the formation of a condensin-like complex containing Smc and ScpB that pull DNA away from mid-cell into both cell halves.</text>
</comment>
<dbReference type="Proteomes" id="UP000253490">
    <property type="component" value="Unassembled WGS sequence"/>
</dbReference>
<comment type="subcellular location">
    <subcellularLocation>
        <location evidence="3">Cytoplasm</location>
    </subcellularLocation>
    <text evidence="3">Associated with two foci at the outer edges of the nucleoid region in young cells, and at four foci within both cell halves in older cells.</text>
</comment>
<dbReference type="RefSeq" id="WP_113921104.1">
    <property type="nucleotide sequence ID" value="NZ_QNRX01000013.1"/>
</dbReference>
<dbReference type="Gene3D" id="6.10.250.2410">
    <property type="match status" value="1"/>
</dbReference>
<keyword evidence="4" id="KW-0175">Coiled coil</keyword>
<dbReference type="InterPro" id="IPR023093">
    <property type="entry name" value="ScpA-like_C"/>
</dbReference>
<keyword evidence="1 3" id="KW-0159">Chromosome partition</keyword>
<reference evidence="5 6" key="1">
    <citation type="submission" date="2018-06" db="EMBL/GenBank/DDBJ databases">
        <title>Genomic Encyclopedia of Type Strains, Phase IV (KMG-IV): sequencing the most valuable type-strain genomes for metagenomic binning, comparative biology and taxonomic classification.</title>
        <authorList>
            <person name="Goeker M."/>
        </authorList>
    </citation>
    <scope>NUCLEOTIDE SEQUENCE [LARGE SCALE GENOMIC DNA]</scope>
    <source>
        <strain evidence="5 6">DSM 22112</strain>
    </source>
</reference>
<accession>A0A366I2L5</accession>
<evidence type="ECO:0000256" key="3">
    <source>
        <dbReference type="HAMAP-Rule" id="MF_01805"/>
    </source>
</evidence>
<keyword evidence="3" id="KW-0132">Cell division</keyword>
<sequence>MEYEIRLQEFAGPLDLLLHLIKKHEIDIFDIPISQITDQYLEYINQMKEYNMDYSSEFVVMAAQLLQIKSNLLLPPEEDEEGNEIDPRLELAEKIYEYKIYKEISEYLQNQGEISMQVHYKDPEYWENTNKIITEIDVESLFQAFKRVLAKSKVEKVENILHKIERETVRVEDKMRDIISLLEDKREISFSSLFDTTISRTKIIVTFLALLELIKNNFVLCAQERICGEIVIWKIR</sequence>
<dbReference type="PANTHER" id="PTHR33969:SF2">
    <property type="entry name" value="SEGREGATION AND CONDENSATION PROTEIN A"/>
    <property type="match status" value="1"/>
</dbReference>
<gene>
    <name evidence="3" type="primary">scpA</name>
    <name evidence="5" type="ORF">DES36_11340</name>
</gene>
<name>A0A366I2L5_9FIRM</name>
<dbReference type="OrthoDB" id="9811016at2"/>
<dbReference type="GO" id="GO:0005737">
    <property type="term" value="C:cytoplasm"/>
    <property type="evidence" value="ECO:0007669"/>
    <property type="project" value="UniProtKB-SubCell"/>
</dbReference>
<proteinExistence type="inferred from homology"/>
<feature type="coiled-coil region" evidence="4">
    <location>
        <begin position="147"/>
        <end position="174"/>
    </location>
</feature>
<dbReference type="GO" id="GO:0007059">
    <property type="term" value="P:chromosome segregation"/>
    <property type="evidence" value="ECO:0007669"/>
    <property type="project" value="UniProtKB-UniRule"/>
</dbReference>
<dbReference type="GO" id="GO:0051301">
    <property type="term" value="P:cell division"/>
    <property type="evidence" value="ECO:0007669"/>
    <property type="project" value="UniProtKB-KW"/>
</dbReference>
<organism evidence="5 6">
    <name type="scientific">Alkalibaculum bacchi</name>
    <dbReference type="NCBI Taxonomy" id="645887"/>
    <lineage>
        <taxon>Bacteria</taxon>
        <taxon>Bacillati</taxon>
        <taxon>Bacillota</taxon>
        <taxon>Clostridia</taxon>
        <taxon>Eubacteriales</taxon>
        <taxon>Eubacteriaceae</taxon>
        <taxon>Alkalibaculum</taxon>
    </lineage>
</organism>
<dbReference type="Gene3D" id="1.10.10.580">
    <property type="entry name" value="Structural maintenance of chromosome 1. Chain E"/>
    <property type="match status" value="1"/>
</dbReference>
<evidence type="ECO:0000256" key="4">
    <source>
        <dbReference type="SAM" id="Coils"/>
    </source>
</evidence>
<evidence type="ECO:0000256" key="1">
    <source>
        <dbReference type="ARBA" id="ARBA00022829"/>
    </source>
</evidence>
<comment type="subunit">
    <text evidence="3">Component of a cohesin-like complex composed of ScpA, ScpB and the Smc homodimer, in which ScpA and ScpB bind to the head domain of Smc. The presence of the three proteins is required for the association of the complex with DNA.</text>
</comment>
<keyword evidence="3" id="KW-0131">Cell cycle</keyword>
<evidence type="ECO:0000313" key="5">
    <source>
        <dbReference type="EMBL" id="RBP61828.1"/>
    </source>
</evidence>
<comment type="caution">
    <text evidence="5">The sequence shown here is derived from an EMBL/GenBank/DDBJ whole genome shotgun (WGS) entry which is preliminary data.</text>
</comment>
<protein>
    <recommendedName>
        <fullName evidence="2 3">Segregation and condensation protein A</fullName>
    </recommendedName>
</protein>
<evidence type="ECO:0000313" key="6">
    <source>
        <dbReference type="Proteomes" id="UP000253490"/>
    </source>
</evidence>
<dbReference type="AlphaFoldDB" id="A0A366I2L5"/>
<dbReference type="InterPro" id="IPR003768">
    <property type="entry name" value="ScpA"/>
</dbReference>
<keyword evidence="3" id="KW-0963">Cytoplasm</keyword>
<dbReference type="EMBL" id="QNRX01000013">
    <property type="protein sequence ID" value="RBP61828.1"/>
    <property type="molecule type" value="Genomic_DNA"/>
</dbReference>
<keyword evidence="6" id="KW-1185">Reference proteome</keyword>
<dbReference type="Pfam" id="PF02616">
    <property type="entry name" value="SMC_ScpA"/>
    <property type="match status" value="1"/>
</dbReference>
<comment type="similarity">
    <text evidence="3">Belongs to the ScpA family.</text>
</comment>
<dbReference type="GO" id="GO:0006260">
    <property type="term" value="P:DNA replication"/>
    <property type="evidence" value="ECO:0007669"/>
    <property type="project" value="UniProtKB-UniRule"/>
</dbReference>
<dbReference type="HAMAP" id="MF_01805">
    <property type="entry name" value="ScpA"/>
    <property type="match status" value="1"/>
</dbReference>